<dbReference type="SUPFAM" id="SSF48371">
    <property type="entry name" value="ARM repeat"/>
    <property type="match status" value="1"/>
</dbReference>
<evidence type="ECO:0000313" key="3">
    <source>
        <dbReference type="Proteomes" id="UP000054007"/>
    </source>
</evidence>
<protein>
    <submittedName>
        <fullName evidence="2">Uncharacterized protein</fullName>
    </submittedName>
</protein>
<keyword evidence="3" id="KW-1185">Reference proteome</keyword>
<evidence type="ECO:0000256" key="1">
    <source>
        <dbReference type="SAM" id="MobiDB-lite"/>
    </source>
</evidence>
<dbReference type="STRING" id="1314674.A0A0D7BLZ3"/>
<name>A0A0D7BLZ3_9AGAR</name>
<dbReference type="AlphaFoldDB" id="A0A0D7BLZ3"/>
<sequence length="1057" mass="117044">MSTLSSTDSGHAKENVPTVAGVVWAKAEDWQEFYLSTPPRPNGPCSALRQPPTKSILKRRASILPVEPIVSPREDTPEPSSPKSDPHYLSRPISLIINEKATFAELNEGYSILTARLRACVDDERKPRKSWPLFTPMRVNSDALFACIHRDVGRALEDPAGGADSEDDEIKPSPLPTPQRSPKKKQGMTAAQVKHARDLCTTTHCVLKLLAFLLGQKAVFEIFSDNGLDSLLTAILAIPLARTLPTLYTRKTCALAIWVLQCQRLPEHILEPAADRIAHAIGRGLDGQLGKEGKKGACNDGLRAVHDLSLHAPEVFVPAFAAIFPSVLRNLLASTVALRVQACHALGGYAYASTLLAPCELHGELAEMVQDYIKVPPKTTPRKANTLVRSPSMTETSTIVRALRTSLSNEEPAAVTQGPVWGLSILGHLTLLLRSSVFDDLEVRSIVKNLISIPRSSKCQVVRQLTAIAWRSVVWGLFQPRLEATDEDSDDRAYVALANSVPEFGNGLCLTAGILAGQANVDSLNTNRYLVVVEQMVTKTPRIVRDGLAILQQLVAVAPDGDEEFTFDPNSILPLPFFSANPGLLTEHFENIDSSGLLAEMEKDVFRLEHLVPIHKDSLVEDKVMTKFFALWRKAALQLEAFRYDNTVFVSTRLTWRALVDGFMISAEDNPDHEQSNVVAKACDVLTHLVNQEFVCKANNSPSASSPARSLSVKPSQTRIRVLSRCWDILSSLVQKYELDVGQKLLGLLMACESTWSSDAEAHQDWANLCASVSITCSEDKVKAYWGAQVDDSIPPWIWPWTPEVKRMVWKAFLSVWEENGKQEGLLMLLRAPLMKENGWSLTEEDLKLWGRMLEYGISHAWDVGDNALDFVESVAEDISGLFEAGSTDSVRIGELLLNSVKSVADEARSVPTAFADFLNSTLQEMYPPSPSQVRPCLWALRALTDVLSTWPESLAFDLLDRLQEGLCKWLSDESVTLADDSYSSDISTLYESTLLCLSYTPKTMTTLEHFQPLVDAIFVGREDKPKEVFDTFRGFWTGFFGDFVDSGEWPENVQKF</sequence>
<organism evidence="2 3">
    <name type="scientific">Cylindrobasidium torrendii FP15055 ss-10</name>
    <dbReference type="NCBI Taxonomy" id="1314674"/>
    <lineage>
        <taxon>Eukaryota</taxon>
        <taxon>Fungi</taxon>
        <taxon>Dikarya</taxon>
        <taxon>Basidiomycota</taxon>
        <taxon>Agaricomycotina</taxon>
        <taxon>Agaricomycetes</taxon>
        <taxon>Agaricomycetidae</taxon>
        <taxon>Agaricales</taxon>
        <taxon>Marasmiineae</taxon>
        <taxon>Physalacriaceae</taxon>
        <taxon>Cylindrobasidium</taxon>
    </lineage>
</organism>
<accession>A0A0D7BLZ3</accession>
<feature type="region of interest" description="Disordered" evidence="1">
    <location>
        <begin position="157"/>
        <end position="188"/>
    </location>
</feature>
<evidence type="ECO:0000313" key="2">
    <source>
        <dbReference type="EMBL" id="KIY71205.1"/>
    </source>
</evidence>
<dbReference type="OrthoDB" id="2591260at2759"/>
<dbReference type="Proteomes" id="UP000054007">
    <property type="component" value="Unassembled WGS sequence"/>
</dbReference>
<proteinExistence type="predicted"/>
<dbReference type="EMBL" id="KN880457">
    <property type="protein sequence ID" value="KIY71205.1"/>
    <property type="molecule type" value="Genomic_DNA"/>
</dbReference>
<reference evidence="2 3" key="1">
    <citation type="journal article" date="2015" name="Fungal Genet. Biol.">
        <title>Evolution of novel wood decay mechanisms in Agaricales revealed by the genome sequences of Fistulina hepatica and Cylindrobasidium torrendii.</title>
        <authorList>
            <person name="Floudas D."/>
            <person name="Held B.W."/>
            <person name="Riley R."/>
            <person name="Nagy L.G."/>
            <person name="Koehler G."/>
            <person name="Ransdell A.S."/>
            <person name="Younus H."/>
            <person name="Chow J."/>
            <person name="Chiniquy J."/>
            <person name="Lipzen A."/>
            <person name="Tritt A."/>
            <person name="Sun H."/>
            <person name="Haridas S."/>
            <person name="LaButti K."/>
            <person name="Ohm R.A."/>
            <person name="Kues U."/>
            <person name="Blanchette R.A."/>
            <person name="Grigoriev I.V."/>
            <person name="Minto R.E."/>
            <person name="Hibbett D.S."/>
        </authorList>
    </citation>
    <scope>NUCLEOTIDE SEQUENCE [LARGE SCALE GENOMIC DNA]</scope>
    <source>
        <strain evidence="2 3">FP15055 ss-10</strain>
    </source>
</reference>
<feature type="non-terminal residue" evidence="2">
    <location>
        <position position="1057"/>
    </location>
</feature>
<feature type="region of interest" description="Disordered" evidence="1">
    <location>
        <begin position="67"/>
        <end position="89"/>
    </location>
</feature>
<gene>
    <name evidence="2" type="ORF">CYLTODRAFT_346440</name>
</gene>
<dbReference type="InterPro" id="IPR016024">
    <property type="entry name" value="ARM-type_fold"/>
</dbReference>